<dbReference type="EMBL" id="KV454012">
    <property type="protein sequence ID" value="ODV96868.1"/>
    <property type="molecule type" value="Genomic_DNA"/>
</dbReference>
<keyword evidence="1" id="KW-0813">Transport</keyword>
<dbReference type="InterPro" id="IPR004274">
    <property type="entry name" value="FCP1_dom"/>
</dbReference>
<keyword evidence="1" id="KW-0496">Mitochondrion</keyword>
<dbReference type="SMART" id="SM00577">
    <property type="entry name" value="CPDc"/>
    <property type="match status" value="1"/>
</dbReference>
<comment type="subunit">
    <text evidence="1">Component of the TIM23 complex.</text>
</comment>
<keyword evidence="4" id="KW-1185">Reference proteome</keyword>
<keyword evidence="1" id="KW-1133">Transmembrane helix</keyword>
<comment type="subcellular location">
    <subcellularLocation>
        <location evidence="1">Mitochondrion inner membrane</location>
        <topology evidence="1">Single-pass membrane protein</topology>
    </subcellularLocation>
</comment>
<dbReference type="PANTHER" id="PTHR12210">
    <property type="entry name" value="DULLARD PROTEIN PHOSPHATASE"/>
    <property type="match status" value="1"/>
</dbReference>
<keyword evidence="1" id="KW-0653">Protein transport</keyword>
<dbReference type="GO" id="GO:0071595">
    <property type="term" value="C:Nem1-Spo7 phosphatase complex"/>
    <property type="evidence" value="ECO:0007669"/>
    <property type="project" value="EnsemblFungi"/>
</dbReference>
<dbReference type="GO" id="GO:0046889">
    <property type="term" value="P:positive regulation of lipid biosynthetic process"/>
    <property type="evidence" value="ECO:0007669"/>
    <property type="project" value="EnsemblFungi"/>
</dbReference>
<keyword evidence="1" id="KW-0812">Transmembrane</keyword>
<dbReference type="InterPro" id="IPR036412">
    <property type="entry name" value="HAD-like_sf"/>
</dbReference>
<dbReference type="GO" id="GO:0005811">
    <property type="term" value="C:lipid droplet"/>
    <property type="evidence" value="ECO:0007669"/>
    <property type="project" value="EnsemblFungi"/>
</dbReference>
<dbReference type="GO" id="GO:0005744">
    <property type="term" value="C:TIM23 mitochondrial import inner membrane translocase complex"/>
    <property type="evidence" value="ECO:0007669"/>
    <property type="project" value="UniProtKB-UniRule"/>
</dbReference>
<dbReference type="AlphaFoldDB" id="A0A1E4TYW7"/>
<organism evidence="3 4">
    <name type="scientific">Pachysolen tannophilus NRRL Y-2460</name>
    <dbReference type="NCBI Taxonomy" id="669874"/>
    <lineage>
        <taxon>Eukaryota</taxon>
        <taxon>Fungi</taxon>
        <taxon>Dikarya</taxon>
        <taxon>Ascomycota</taxon>
        <taxon>Saccharomycotina</taxon>
        <taxon>Pichiomycetes</taxon>
        <taxon>Pachysolenaceae</taxon>
        <taxon>Pachysolen</taxon>
    </lineage>
</organism>
<dbReference type="GO" id="GO:0015031">
    <property type="term" value="P:protein transport"/>
    <property type="evidence" value="ECO:0007669"/>
    <property type="project" value="UniProtKB-KW"/>
</dbReference>
<dbReference type="GO" id="GO:0140042">
    <property type="term" value="P:lipid droplet formation"/>
    <property type="evidence" value="ECO:0007669"/>
    <property type="project" value="EnsemblFungi"/>
</dbReference>
<gene>
    <name evidence="3" type="ORF">PACTADRAFT_39618</name>
</gene>
<evidence type="ECO:0000259" key="2">
    <source>
        <dbReference type="PROSITE" id="PS50969"/>
    </source>
</evidence>
<dbReference type="GO" id="GO:0006998">
    <property type="term" value="P:nuclear envelope organization"/>
    <property type="evidence" value="ECO:0007669"/>
    <property type="project" value="EnsemblFungi"/>
</dbReference>
<comment type="similarity">
    <text evidence="1">Belongs to the TIM50 family.</text>
</comment>
<feature type="transmembrane region" description="Helical" evidence="1">
    <location>
        <begin position="81"/>
        <end position="106"/>
    </location>
</feature>
<dbReference type="GO" id="GO:0004721">
    <property type="term" value="F:phosphoprotein phosphatase activity"/>
    <property type="evidence" value="ECO:0007669"/>
    <property type="project" value="EnsemblFungi"/>
</dbReference>
<dbReference type="InterPro" id="IPR023214">
    <property type="entry name" value="HAD_sf"/>
</dbReference>
<proteinExistence type="inferred from homology"/>
<evidence type="ECO:0000313" key="4">
    <source>
        <dbReference type="Proteomes" id="UP000094236"/>
    </source>
</evidence>
<evidence type="ECO:0000313" key="3">
    <source>
        <dbReference type="EMBL" id="ODV96868.1"/>
    </source>
</evidence>
<dbReference type="SUPFAM" id="SSF56784">
    <property type="entry name" value="HAD-like"/>
    <property type="match status" value="1"/>
</dbReference>
<name>A0A1E4TYW7_PACTA</name>
<dbReference type="Proteomes" id="UP000094236">
    <property type="component" value="Unassembled WGS sequence"/>
</dbReference>
<accession>A0A1E4TYW7</accession>
<sequence>MNSIQFLATTVDKAFHNKNPSAVAGNQELELQDDNDIVTREEQKNPLAEIQEEEEEYEGDIDLQDDFYKDEQASISFWRGFVYVIFFLPNFLIVKPIFALLFIITYPIRFIMALFRGSSNIESVEDQKVGDQQQDQEDLIEVHDKDLAVSTGKQKKNSKKQRFVFPRLLINNNFNLSTPPVVPRKTLILDLDETLIHSLSPHNSSVYSKSKGKMIEIKLNNQLATLYYIYKRPFVDEFLNIVRNWYDLICFTASIKEYADPVINFLEEDFIGNRGKKNFKDNNANGTIGLNENLLFQRRYYRNHCKWEQGVGYIKDLSILTEMKLDPSKIIIIDNSPISYSLNRENGIMIEGWINDPNDLELMNLLPLLNSLRFTSDVRAILSLKDGDNSFEK</sequence>
<reference evidence="4" key="1">
    <citation type="submission" date="2016-05" db="EMBL/GenBank/DDBJ databases">
        <title>Comparative genomics of biotechnologically important yeasts.</title>
        <authorList>
            <consortium name="DOE Joint Genome Institute"/>
            <person name="Riley R."/>
            <person name="Haridas S."/>
            <person name="Wolfe K.H."/>
            <person name="Lopes M.R."/>
            <person name="Hittinger C.T."/>
            <person name="Goker M."/>
            <person name="Salamov A."/>
            <person name="Wisecaver J."/>
            <person name="Long T.M."/>
            <person name="Aerts A.L."/>
            <person name="Barry K."/>
            <person name="Choi C."/>
            <person name="Clum A."/>
            <person name="Coughlan A.Y."/>
            <person name="Deshpande S."/>
            <person name="Douglass A.P."/>
            <person name="Hanson S.J."/>
            <person name="Klenk H.-P."/>
            <person name="Labutti K."/>
            <person name="Lapidus A."/>
            <person name="Lindquist E."/>
            <person name="Lipzen A."/>
            <person name="Meier-Kolthoff J.P."/>
            <person name="Ohm R.A."/>
            <person name="Otillar R.P."/>
            <person name="Pangilinan J."/>
            <person name="Peng Y."/>
            <person name="Rokas A."/>
            <person name="Rosa C.A."/>
            <person name="Scheuner C."/>
            <person name="Sibirny A.A."/>
            <person name="Slot J.C."/>
            <person name="Stielow J.B."/>
            <person name="Sun H."/>
            <person name="Kurtzman C.P."/>
            <person name="Blackwell M."/>
            <person name="Grigoriev I.V."/>
            <person name="Jeffries T.W."/>
        </authorList>
    </citation>
    <scope>NUCLEOTIDE SEQUENCE [LARGE SCALE GENOMIC DNA]</scope>
    <source>
        <strain evidence="4">NRRL Y-2460</strain>
    </source>
</reference>
<keyword evidence="1" id="KW-0472">Membrane</keyword>
<feature type="domain" description="FCP1 homology" evidence="2">
    <location>
        <begin position="180"/>
        <end position="372"/>
    </location>
</feature>
<dbReference type="Pfam" id="PF03031">
    <property type="entry name" value="NIF"/>
    <property type="match status" value="2"/>
</dbReference>
<dbReference type="GO" id="GO:0005783">
    <property type="term" value="C:endoplasmic reticulum"/>
    <property type="evidence" value="ECO:0007669"/>
    <property type="project" value="EnsemblFungi"/>
</dbReference>
<protein>
    <recommendedName>
        <fullName evidence="1">Mitochondrial import inner membrane translocase subunit TIM50</fullName>
    </recommendedName>
</protein>
<dbReference type="Gene3D" id="3.40.50.1000">
    <property type="entry name" value="HAD superfamily/HAD-like"/>
    <property type="match status" value="1"/>
</dbReference>
<dbReference type="OrthoDB" id="277011at2759"/>
<keyword evidence="1" id="KW-0809">Transit peptide</keyword>
<dbReference type="PROSITE" id="PS50969">
    <property type="entry name" value="FCP1"/>
    <property type="match status" value="1"/>
</dbReference>
<dbReference type="CDD" id="cd07521">
    <property type="entry name" value="HAD_FCP1-like"/>
    <property type="match status" value="1"/>
</dbReference>
<keyword evidence="1" id="KW-0811">Translocation</keyword>
<dbReference type="STRING" id="669874.A0A1E4TYW7"/>
<evidence type="ECO:0000256" key="1">
    <source>
        <dbReference type="RuleBase" id="RU365079"/>
    </source>
</evidence>
<dbReference type="GO" id="GO:0071072">
    <property type="term" value="P:negative regulation of phospholipid biosynthetic process"/>
    <property type="evidence" value="ECO:0007669"/>
    <property type="project" value="EnsemblFungi"/>
</dbReference>
<dbReference type="InterPro" id="IPR050365">
    <property type="entry name" value="TIM50"/>
</dbReference>
<comment type="function">
    <text evidence="1">Essential component of the TIM23 complex, a complex that mediates the translocation of transit peptide-containing proteins across the mitochondrial inner membrane.</text>
</comment>